<gene>
    <name evidence="1" type="ORF">N322_03472</name>
</gene>
<dbReference type="Proteomes" id="UP000054116">
    <property type="component" value="Unassembled WGS sequence"/>
</dbReference>
<dbReference type="Gene3D" id="2.140.10.30">
    <property type="entry name" value="Dipeptidylpeptidase IV, N-terminal domain"/>
    <property type="match status" value="1"/>
</dbReference>
<dbReference type="EMBL" id="KK513966">
    <property type="protein sequence ID" value="KFP64111.1"/>
    <property type="molecule type" value="Genomic_DNA"/>
</dbReference>
<reference evidence="1 2" key="1">
    <citation type="submission" date="2014-04" db="EMBL/GenBank/DDBJ databases">
        <title>Genome evolution of avian class.</title>
        <authorList>
            <person name="Zhang G."/>
            <person name="Li C."/>
        </authorList>
    </citation>
    <scope>NUCLEOTIDE SEQUENCE [LARGE SCALE GENOMIC DNA]</scope>
    <source>
        <strain evidence="1">BGI_N322</strain>
    </source>
</reference>
<feature type="non-terminal residue" evidence="1">
    <location>
        <position position="1"/>
    </location>
</feature>
<proteinExistence type="predicted"/>
<evidence type="ECO:0000313" key="1">
    <source>
        <dbReference type="EMBL" id="KFP64111.1"/>
    </source>
</evidence>
<name>A0A091LY08_CARIC</name>
<keyword evidence="1" id="KW-0378">Hydrolase</keyword>
<organism evidence="1 2">
    <name type="scientific">Cariama cristata</name>
    <name type="common">Red-legged seriema</name>
    <dbReference type="NCBI Taxonomy" id="54380"/>
    <lineage>
        <taxon>Eukaryota</taxon>
        <taxon>Metazoa</taxon>
        <taxon>Chordata</taxon>
        <taxon>Craniata</taxon>
        <taxon>Vertebrata</taxon>
        <taxon>Euteleostomi</taxon>
        <taxon>Archelosauria</taxon>
        <taxon>Archosauria</taxon>
        <taxon>Dinosauria</taxon>
        <taxon>Saurischia</taxon>
        <taxon>Theropoda</taxon>
        <taxon>Coelurosauria</taxon>
        <taxon>Aves</taxon>
        <taxon>Neognathae</taxon>
        <taxon>Neoaves</taxon>
        <taxon>Telluraves</taxon>
        <taxon>Australaves</taxon>
        <taxon>Cariamiformes</taxon>
        <taxon>Cariamidae</taxon>
        <taxon>Cariama</taxon>
    </lineage>
</organism>
<dbReference type="GO" id="GO:0004177">
    <property type="term" value="F:aminopeptidase activity"/>
    <property type="evidence" value="ECO:0007669"/>
    <property type="project" value="UniProtKB-KW"/>
</dbReference>
<dbReference type="AlphaFoldDB" id="A0A091LY08"/>
<feature type="non-terminal residue" evidence="1">
    <location>
        <position position="61"/>
    </location>
</feature>
<sequence>LADTEFIYRNQNGTVILRNVETNNSTILIENKKIVSLKAIRYEVSPDQEYALFAFNVEPVS</sequence>
<accession>A0A091LY08</accession>
<keyword evidence="1" id="KW-0031">Aminopeptidase</keyword>
<evidence type="ECO:0000313" key="2">
    <source>
        <dbReference type="Proteomes" id="UP000054116"/>
    </source>
</evidence>
<protein>
    <submittedName>
        <fullName evidence="1">Dipeptidyl aminopeptidase-like 6</fullName>
    </submittedName>
</protein>
<keyword evidence="2" id="KW-1185">Reference proteome</keyword>
<keyword evidence="1" id="KW-0645">Protease</keyword>